<evidence type="ECO:0000313" key="1">
    <source>
        <dbReference type="EMBL" id="DAD88413.1"/>
    </source>
</evidence>
<reference evidence="1" key="1">
    <citation type="journal article" date="2021" name="Proc. Natl. Acad. Sci. U.S.A.">
        <title>A Catalog of Tens of Thousands of Viruses from Human Metagenomes Reveals Hidden Associations with Chronic Diseases.</title>
        <authorList>
            <person name="Tisza M.J."/>
            <person name="Buck C.B."/>
        </authorList>
    </citation>
    <scope>NUCLEOTIDE SEQUENCE</scope>
    <source>
        <strain evidence="1">CtLfk13</strain>
    </source>
</reference>
<dbReference type="EMBL" id="BK015040">
    <property type="protein sequence ID" value="DAD88413.1"/>
    <property type="molecule type" value="Genomic_DNA"/>
</dbReference>
<sequence length="31" mass="3522">MPYTTHVPSVTQPTTCNLPTNCNELQRTNPY</sequence>
<protein>
    <submittedName>
        <fullName evidence="1">Uncharacterized protein</fullName>
    </submittedName>
</protein>
<accession>A0A8S5N173</accession>
<name>A0A8S5N173_9CAUD</name>
<proteinExistence type="predicted"/>
<organism evidence="1">
    <name type="scientific">Siphoviridae sp. ctLfk13</name>
    <dbReference type="NCBI Taxonomy" id="2826251"/>
    <lineage>
        <taxon>Viruses</taxon>
        <taxon>Duplodnaviria</taxon>
        <taxon>Heunggongvirae</taxon>
        <taxon>Uroviricota</taxon>
        <taxon>Caudoviricetes</taxon>
    </lineage>
</organism>